<organism evidence="2 3">
    <name type="scientific">Pseudoduganella violacea</name>
    <dbReference type="NCBI Taxonomy" id="1715466"/>
    <lineage>
        <taxon>Bacteria</taxon>
        <taxon>Pseudomonadati</taxon>
        <taxon>Pseudomonadota</taxon>
        <taxon>Betaproteobacteria</taxon>
        <taxon>Burkholderiales</taxon>
        <taxon>Oxalobacteraceae</taxon>
        <taxon>Telluria group</taxon>
        <taxon>Pseudoduganella</taxon>
    </lineage>
</organism>
<dbReference type="PANTHER" id="PTHR43737:SF1">
    <property type="entry name" value="DUF1501 DOMAIN-CONTAINING PROTEIN"/>
    <property type="match status" value="1"/>
</dbReference>
<dbReference type="RefSeq" id="WP_183443879.1">
    <property type="nucleotide sequence ID" value="NZ_JACHXD010000025.1"/>
</dbReference>
<keyword evidence="3" id="KW-1185">Reference proteome</keyword>
<dbReference type="InterPro" id="IPR006311">
    <property type="entry name" value="TAT_signal"/>
</dbReference>
<accession>A0A7W5BHC5</accession>
<evidence type="ECO:0000313" key="2">
    <source>
        <dbReference type="EMBL" id="MBB3122220.1"/>
    </source>
</evidence>
<evidence type="ECO:0000313" key="3">
    <source>
        <dbReference type="Proteomes" id="UP000541535"/>
    </source>
</evidence>
<dbReference type="PANTHER" id="PTHR43737">
    <property type="entry name" value="BLL7424 PROTEIN"/>
    <property type="match status" value="1"/>
</dbReference>
<dbReference type="InterPro" id="IPR010869">
    <property type="entry name" value="DUF1501"/>
</dbReference>
<comment type="caution">
    <text evidence="2">The sequence shown here is derived from an EMBL/GenBank/DDBJ whole genome shotgun (WGS) entry which is preliminary data.</text>
</comment>
<evidence type="ECO:0000256" key="1">
    <source>
        <dbReference type="SAM" id="SignalP"/>
    </source>
</evidence>
<dbReference type="AlphaFoldDB" id="A0A7W5BHC5"/>
<dbReference type="PROSITE" id="PS51318">
    <property type="entry name" value="TAT"/>
    <property type="match status" value="1"/>
</dbReference>
<protein>
    <submittedName>
        <fullName evidence="2">Uncharacterized protein (DUF1501 family)</fullName>
    </submittedName>
</protein>
<feature type="chain" id="PRO_5031413331" evidence="1">
    <location>
        <begin position="39"/>
        <end position="466"/>
    </location>
</feature>
<gene>
    <name evidence="2" type="ORF">FHS03_005317</name>
</gene>
<reference evidence="2 3" key="1">
    <citation type="submission" date="2020-08" db="EMBL/GenBank/DDBJ databases">
        <title>Genomic Encyclopedia of Type Strains, Phase III (KMG-III): the genomes of soil and plant-associated and newly described type strains.</title>
        <authorList>
            <person name="Whitman W."/>
        </authorList>
    </citation>
    <scope>NUCLEOTIDE SEQUENCE [LARGE SCALE GENOMIC DNA]</scope>
    <source>
        <strain evidence="2 3">CECT 8897</strain>
    </source>
</reference>
<keyword evidence="1" id="KW-0732">Signal</keyword>
<dbReference type="Pfam" id="PF07394">
    <property type="entry name" value="DUF1501"/>
    <property type="match status" value="1"/>
</dbReference>
<feature type="signal peptide" evidence="1">
    <location>
        <begin position="1"/>
        <end position="38"/>
    </location>
</feature>
<proteinExistence type="predicted"/>
<dbReference type="EMBL" id="JACHXD010000025">
    <property type="protein sequence ID" value="MBB3122220.1"/>
    <property type="molecule type" value="Genomic_DNA"/>
</dbReference>
<sequence>MSRSSTMNASRRAFLQRASALSVAGVAAPWALNLAALAEASAATASDYKAIVCVFLYGGNDYANTVVPYDANSYNAYYNLRPKLALARDGLAATLLNPASAPVDSSGALRQYALAPQLSPLLPLFDAGKMGVLLNVGPLIQPTTKQQYLAKSVPLPPKLFSHNDQQSIWQSSAPEGAVSGWGGRIGDLFEAGNGNATFTCVNVSGNAVYLAGRSAVQYQVSSSGPVSFDALQKPLFGSTAASSALQTMLTQPRAHLLEQEYTRVTKRSIDANATLNTALAGAPAINTAFPASNSLGDQLKMVARMISAAGSVGAKRQVFFVSLGGFDTHDGLSTVHPGLLGSVASALSAFYAATVELGVADKVTTFTASDFGRTLTVNTDGSDHGWGSMHCVLGGAVKGRGFYGIPPLVANNGADDVGQGRLLPTTSVDQYAATLGSWLGVSDSALLALLPNLANYNASARRLGFL</sequence>
<name>A0A7W5BHC5_9BURK</name>
<dbReference type="Proteomes" id="UP000541535">
    <property type="component" value="Unassembled WGS sequence"/>
</dbReference>